<evidence type="ECO:0000313" key="3">
    <source>
        <dbReference type="Proteomes" id="UP001151760"/>
    </source>
</evidence>
<gene>
    <name evidence="2" type="ORF">Tco_1003690</name>
</gene>
<name>A0ABQ5FC23_9ASTR</name>
<evidence type="ECO:0000259" key="1">
    <source>
        <dbReference type="Pfam" id="PF13976"/>
    </source>
</evidence>
<proteinExistence type="predicted"/>
<evidence type="ECO:0000313" key="2">
    <source>
        <dbReference type="EMBL" id="GJT60157.1"/>
    </source>
</evidence>
<reference evidence="2" key="2">
    <citation type="submission" date="2022-01" db="EMBL/GenBank/DDBJ databases">
        <authorList>
            <person name="Yamashiro T."/>
            <person name="Shiraishi A."/>
            <person name="Satake H."/>
            <person name="Nakayama K."/>
        </authorList>
    </citation>
    <scope>NUCLEOTIDE SEQUENCE</scope>
</reference>
<organism evidence="2 3">
    <name type="scientific">Tanacetum coccineum</name>
    <dbReference type="NCBI Taxonomy" id="301880"/>
    <lineage>
        <taxon>Eukaryota</taxon>
        <taxon>Viridiplantae</taxon>
        <taxon>Streptophyta</taxon>
        <taxon>Embryophyta</taxon>
        <taxon>Tracheophyta</taxon>
        <taxon>Spermatophyta</taxon>
        <taxon>Magnoliopsida</taxon>
        <taxon>eudicotyledons</taxon>
        <taxon>Gunneridae</taxon>
        <taxon>Pentapetalae</taxon>
        <taxon>asterids</taxon>
        <taxon>campanulids</taxon>
        <taxon>Asterales</taxon>
        <taxon>Asteraceae</taxon>
        <taxon>Asteroideae</taxon>
        <taxon>Anthemideae</taxon>
        <taxon>Anthemidinae</taxon>
        <taxon>Tanacetum</taxon>
    </lineage>
</organism>
<feature type="non-terminal residue" evidence="2">
    <location>
        <position position="1"/>
    </location>
</feature>
<dbReference type="EMBL" id="BQNB010017173">
    <property type="protein sequence ID" value="GJT60157.1"/>
    <property type="molecule type" value="Genomic_DNA"/>
</dbReference>
<reference evidence="2" key="1">
    <citation type="journal article" date="2022" name="Int. J. Mol. Sci.">
        <title>Draft Genome of Tanacetum Coccineum: Genomic Comparison of Closely Related Tanacetum-Family Plants.</title>
        <authorList>
            <person name="Yamashiro T."/>
            <person name="Shiraishi A."/>
            <person name="Nakayama K."/>
            <person name="Satake H."/>
        </authorList>
    </citation>
    <scope>NUCLEOTIDE SEQUENCE</scope>
</reference>
<accession>A0ABQ5FC23</accession>
<dbReference type="InterPro" id="IPR025724">
    <property type="entry name" value="GAG-pre-integrase_dom"/>
</dbReference>
<keyword evidence="3" id="KW-1185">Reference proteome</keyword>
<protein>
    <submittedName>
        <fullName evidence="2">Ribonuclease H-like domain-containing protein</fullName>
    </submittedName>
</protein>
<dbReference type="Proteomes" id="UP001151760">
    <property type="component" value="Unassembled WGS sequence"/>
</dbReference>
<sequence>IQKLLSLINDTSCGSIHANMAVGHPNRTLATISPAGNLKLTNNVVLYDVLVVPRDCDLKKEKILGTHSKFGGLYLFDMVNNCSVGKCNIVMCFNVSKFLWHNRLGHPADQVLSLLHNHLKISKSSSVPICEVYHRAKQPRDPFPLSNHKSKLIVELVHMDL</sequence>
<dbReference type="Pfam" id="PF13976">
    <property type="entry name" value="gag_pre-integrs"/>
    <property type="match status" value="1"/>
</dbReference>
<comment type="caution">
    <text evidence="2">The sequence shown here is derived from an EMBL/GenBank/DDBJ whole genome shotgun (WGS) entry which is preliminary data.</text>
</comment>
<feature type="domain" description="GAG-pre-integrase" evidence="1">
    <location>
        <begin position="72"/>
        <end position="138"/>
    </location>
</feature>